<evidence type="ECO:0008006" key="4">
    <source>
        <dbReference type="Google" id="ProtNLM"/>
    </source>
</evidence>
<protein>
    <recommendedName>
        <fullName evidence="4">Transcriptional regulator</fullName>
    </recommendedName>
</protein>
<name>A0ABS5D9Z9_9PSEU</name>
<organism evidence="2 3">
    <name type="scientific">Saccharopolyspora endophytica</name>
    <dbReference type="NCBI Taxonomy" id="543886"/>
    <lineage>
        <taxon>Bacteria</taxon>
        <taxon>Bacillati</taxon>
        <taxon>Actinomycetota</taxon>
        <taxon>Actinomycetes</taxon>
        <taxon>Pseudonocardiales</taxon>
        <taxon>Pseudonocardiaceae</taxon>
        <taxon>Saccharopolyspora</taxon>
    </lineage>
</organism>
<gene>
    <name evidence="2" type="ORF">KBO27_04095</name>
</gene>
<evidence type="ECO:0000313" key="3">
    <source>
        <dbReference type="Proteomes" id="UP000674084"/>
    </source>
</evidence>
<sequence length="368" mass="40096">MDEVDLSRPIDELLHTLTRPRLWPALSGIDLTATASDAARPREHHAHDDRDQHAPRRQLEALGDITTRLRELDDRHGGGELTVRMVETHLNGAVSLLRDTDLRYSGAERQSLLRVAADTVQLYGWLQYDAGRLAPAQQSMLRGIRAATEAGDDLGVINQLGMLAYMAANTGSPREAVQLAEHGCVLARSSPAIVRSRAAARRASAYAAAGDESRYREAAEEARSLQNAPSGPKHLYYYSPEQLNAEMGQALTLLNRHTAQRRTRQRLAAEAAQSLTPLAASAPDVSYQRSATLHGAHLALALLITDDLEQAASAVSVACSRLDEVHSKRCRTLLRHAHSALLYREGNEWARSALTHLDAAGLGTPGMT</sequence>
<dbReference type="RefSeq" id="WP_210968574.1">
    <property type="nucleotide sequence ID" value="NZ_JAGPXE010000001.1"/>
</dbReference>
<dbReference type="EMBL" id="JAGPXE010000001">
    <property type="protein sequence ID" value="MBQ0923111.1"/>
    <property type="molecule type" value="Genomic_DNA"/>
</dbReference>
<proteinExistence type="predicted"/>
<evidence type="ECO:0000313" key="2">
    <source>
        <dbReference type="EMBL" id="MBQ0923111.1"/>
    </source>
</evidence>
<accession>A0ABS5D9Z9</accession>
<evidence type="ECO:0000256" key="1">
    <source>
        <dbReference type="SAM" id="MobiDB-lite"/>
    </source>
</evidence>
<reference evidence="2 3" key="1">
    <citation type="submission" date="2021-04" db="EMBL/GenBank/DDBJ databases">
        <title>Whole-genome sequencing of Saccharopolyspora endophytica KCTC 19397.</title>
        <authorList>
            <person name="Ay H."/>
            <person name="Saygin H."/>
            <person name="Sahin N."/>
        </authorList>
    </citation>
    <scope>NUCLEOTIDE SEQUENCE [LARGE SCALE GENOMIC DNA]</scope>
    <source>
        <strain evidence="2 3">KCTC 19397</strain>
    </source>
</reference>
<feature type="compositionally biased region" description="Basic and acidic residues" evidence="1">
    <location>
        <begin position="39"/>
        <end position="55"/>
    </location>
</feature>
<dbReference type="Proteomes" id="UP000674084">
    <property type="component" value="Unassembled WGS sequence"/>
</dbReference>
<feature type="region of interest" description="Disordered" evidence="1">
    <location>
        <begin position="36"/>
        <end position="55"/>
    </location>
</feature>
<keyword evidence="3" id="KW-1185">Reference proteome</keyword>
<comment type="caution">
    <text evidence="2">The sequence shown here is derived from an EMBL/GenBank/DDBJ whole genome shotgun (WGS) entry which is preliminary data.</text>
</comment>